<dbReference type="InterPro" id="IPR029058">
    <property type="entry name" value="AB_hydrolase_fold"/>
</dbReference>
<gene>
    <name evidence="1" type="ORF">BU23DRAFT_325779</name>
</gene>
<accession>A0A6A5UNB6</accession>
<reference evidence="1" key="1">
    <citation type="journal article" date="2020" name="Stud. Mycol.">
        <title>101 Dothideomycetes genomes: a test case for predicting lifestyles and emergence of pathogens.</title>
        <authorList>
            <person name="Haridas S."/>
            <person name="Albert R."/>
            <person name="Binder M."/>
            <person name="Bloem J."/>
            <person name="Labutti K."/>
            <person name="Salamov A."/>
            <person name="Andreopoulos B."/>
            <person name="Baker S."/>
            <person name="Barry K."/>
            <person name="Bills G."/>
            <person name="Bluhm B."/>
            <person name="Cannon C."/>
            <person name="Castanera R."/>
            <person name="Culley D."/>
            <person name="Daum C."/>
            <person name="Ezra D."/>
            <person name="Gonzalez J."/>
            <person name="Henrissat B."/>
            <person name="Kuo A."/>
            <person name="Liang C."/>
            <person name="Lipzen A."/>
            <person name="Lutzoni F."/>
            <person name="Magnuson J."/>
            <person name="Mondo S."/>
            <person name="Nolan M."/>
            <person name="Ohm R."/>
            <person name="Pangilinan J."/>
            <person name="Park H.-J."/>
            <person name="Ramirez L."/>
            <person name="Alfaro M."/>
            <person name="Sun H."/>
            <person name="Tritt A."/>
            <person name="Yoshinaga Y."/>
            <person name="Zwiers L.-H."/>
            <person name="Turgeon B."/>
            <person name="Goodwin S."/>
            <person name="Spatafora J."/>
            <person name="Crous P."/>
            <person name="Grigoriev I."/>
        </authorList>
    </citation>
    <scope>NUCLEOTIDE SEQUENCE</scope>
    <source>
        <strain evidence="1">CBS 107.79</strain>
    </source>
</reference>
<dbReference type="Proteomes" id="UP000800036">
    <property type="component" value="Unassembled WGS sequence"/>
</dbReference>
<protein>
    <recommendedName>
        <fullName evidence="3">Alpha/beta-hydrolase</fullName>
    </recommendedName>
</protein>
<evidence type="ECO:0000313" key="1">
    <source>
        <dbReference type="EMBL" id="KAF1966421.1"/>
    </source>
</evidence>
<evidence type="ECO:0008006" key="3">
    <source>
        <dbReference type="Google" id="ProtNLM"/>
    </source>
</evidence>
<dbReference type="OrthoDB" id="3504488at2759"/>
<name>A0A6A5UNB6_9PLEO</name>
<dbReference type="Gene3D" id="3.40.50.1820">
    <property type="entry name" value="alpha/beta hydrolase"/>
    <property type="match status" value="1"/>
</dbReference>
<dbReference type="EMBL" id="ML976746">
    <property type="protein sequence ID" value="KAF1966421.1"/>
    <property type="molecule type" value="Genomic_DNA"/>
</dbReference>
<dbReference type="AlphaFoldDB" id="A0A6A5UNB6"/>
<evidence type="ECO:0000313" key="2">
    <source>
        <dbReference type="Proteomes" id="UP000800036"/>
    </source>
</evidence>
<keyword evidence="2" id="KW-1185">Reference proteome</keyword>
<dbReference type="SUPFAM" id="SSF53474">
    <property type="entry name" value="alpha/beta-Hydrolases"/>
    <property type="match status" value="1"/>
</dbReference>
<sequence length="420" mass="46792">MYARDPILPTRRAREYFVNTPPLPSSAIVHTTTNRLYIRRLASQNALVRACYTRHPQPPPHTPPTMQLPILALALASQALTARPSKPTTPITLSSTGGFPIGGRIISSPSTPNLTLTCDHGYMEYFLPTSPRKTSLIMWHSSSTQVWQNRWDGGPGFKDLFLRRAYPVYLWDGPRVGRAAWSCEPTSYTPSYIDTVNFVAWNLGPRWGEWWDDVQFPKDSAEAWRQATSARYVEYDTKSNVELQALAAAVAADSGRVGKDIVYLTNSAGGLRAQVTATLSNSSHIKGIVAYESIGYVFPDNVNVSEGEGRFGPVVVPVERFRKLARVGGIQFVWGDHRAENHTSVRESREVARLINEYGGNARVVMLGEEGLKGSTHIPFADLDNEEVAWLLDEFLEENGLDGYVDGGHEHDEDVWMQDN</sequence>
<dbReference type="CDD" id="cd12810">
    <property type="entry name" value="Esterase_713_like-3"/>
    <property type="match status" value="1"/>
</dbReference>
<proteinExistence type="predicted"/>
<organism evidence="1 2">
    <name type="scientific">Bimuria novae-zelandiae CBS 107.79</name>
    <dbReference type="NCBI Taxonomy" id="1447943"/>
    <lineage>
        <taxon>Eukaryota</taxon>
        <taxon>Fungi</taxon>
        <taxon>Dikarya</taxon>
        <taxon>Ascomycota</taxon>
        <taxon>Pezizomycotina</taxon>
        <taxon>Dothideomycetes</taxon>
        <taxon>Pleosporomycetidae</taxon>
        <taxon>Pleosporales</taxon>
        <taxon>Massarineae</taxon>
        <taxon>Didymosphaeriaceae</taxon>
        <taxon>Bimuria</taxon>
    </lineage>
</organism>